<proteinExistence type="predicted"/>
<accession>A0A0H3ABF4</accession>
<evidence type="ECO:0000313" key="2">
    <source>
        <dbReference type="Proteomes" id="UP000009173"/>
    </source>
</evidence>
<dbReference type="HOGENOM" id="CLU_153094_0_0_7"/>
<dbReference type="AlphaFoldDB" id="A0A0H3ABF4"/>
<dbReference type="Proteomes" id="UP000009173">
    <property type="component" value="Chromosome"/>
</dbReference>
<gene>
    <name evidence="1" type="ordered locus">Dvul_2739</name>
</gene>
<dbReference type="KEGG" id="dvl:Dvul_2739"/>
<dbReference type="EMBL" id="CP000527">
    <property type="protein sequence ID" value="ABM29750.1"/>
    <property type="molecule type" value="Genomic_DNA"/>
</dbReference>
<sequence length="129" mass="14680">MAMKTEPRISGGPSPAALFRERLRKMGRVDDARIRAQRILLALGWVIALAPNNVPAFTISGTYKGKPVVLWLTDARRTGPPRSLTCPAWIGYYMRDETADMLDDREVPRLMDFLRDHHAEQLREESAFN</sequence>
<dbReference type="RefSeq" id="WP_010937548.1">
    <property type="nucleotide sequence ID" value="NC_008751.1"/>
</dbReference>
<organism evidence="1 2">
    <name type="scientific">Nitratidesulfovibrio vulgaris (strain DP4)</name>
    <name type="common">Desulfovibrio vulgaris</name>
    <dbReference type="NCBI Taxonomy" id="391774"/>
    <lineage>
        <taxon>Bacteria</taxon>
        <taxon>Pseudomonadati</taxon>
        <taxon>Thermodesulfobacteriota</taxon>
        <taxon>Desulfovibrionia</taxon>
        <taxon>Desulfovibrionales</taxon>
        <taxon>Desulfovibrionaceae</taxon>
        <taxon>Nitratidesulfovibrio</taxon>
    </lineage>
</organism>
<reference evidence="2" key="1">
    <citation type="journal article" date="2009" name="Environ. Microbiol.">
        <title>Contribution of mobile genetic elements to Desulfovibrio vulgaris genome plasticity.</title>
        <authorList>
            <person name="Walker C.B."/>
            <person name="Stolyar S."/>
            <person name="Chivian D."/>
            <person name="Pinel N."/>
            <person name="Gabster J.A."/>
            <person name="Dehal P.S."/>
            <person name="He Z."/>
            <person name="Yang Z.K."/>
            <person name="Yen H.C."/>
            <person name="Zhou J."/>
            <person name="Wall J.D."/>
            <person name="Hazen T.C."/>
            <person name="Arkin A.P."/>
            <person name="Stahl D.A."/>
        </authorList>
    </citation>
    <scope>NUCLEOTIDE SEQUENCE [LARGE SCALE GENOMIC DNA]</scope>
    <source>
        <strain evidence="2">DP4</strain>
    </source>
</reference>
<evidence type="ECO:0000313" key="1">
    <source>
        <dbReference type="EMBL" id="ABM29750.1"/>
    </source>
</evidence>
<protein>
    <submittedName>
        <fullName evidence="1">Uncharacterized protein</fullName>
    </submittedName>
</protein>
<name>A0A0H3ABF4_NITV4</name>